<keyword evidence="10 12" id="KW-0443">Lipid metabolism</keyword>
<evidence type="ECO:0000256" key="5">
    <source>
        <dbReference type="ARBA" id="ARBA00022490"/>
    </source>
</evidence>
<dbReference type="SUPFAM" id="SSF52151">
    <property type="entry name" value="FabD/lysophospholipase-like"/>
    <property type="match status" value="1"/>
</dbReference>
<comment type="domain">
    <text evidence="13">The N-terminal C2 domain associates with lipid membranes upon calcium binding.</text>
</comment>
<evidence type="ECO:0000259" key="15">
    <source>
        <dbReference type="PROSITE" id="PS51210"/>
    </source>
</evidence>
<evidence type="ECO:0000256" key="1">
    <source>
        <dbReference type="ARBA" id="ARBA00001913"/>
    </source>
</evidence>
<dbReference type="InterPro" id="IPR035892">
    <property type="entry name" value="C2_domain_sf"/>
</dbReference>
<dbReference type="GO" id="GO:0005829">
    <property type="term" value="C:cytosol"/>
    <property type="evidence" value="ECO:0007669"/>
    <property type="project" value="UniProtKB-SubCell"/>
</dbReference>
<dbReference type="InterPro" id="IPR040723">
    <property type="entry name" value="cPLA2_C2"/>
</dbReference>
<evidence type="ECO:0000256" key="4">
    <source>
        <dbReference type="ARBA" id="ARBA00013278"/>
    </source>
</evidence>
<evidence type="ECO:0000256" key="3">
    <source>
        <dbReference type="ARBA" id="ARBA00004514"/>
    </source>
</evidence>
<dbReference type="GO" id="GO:0016020">
    <property type="term" value="C:membrane"/>
    <property type="evidence" value="ECO:0007669"/>
    <property type="project" value="UniProtKB-SubCell"/>
</dbReference>
<evidence type="ECO:0000256" key="2">
    <source>
        <dbReference type="ARBA" id="ARBA00004170"/>
    </source>
</evidence>
<evidence type="ECO:0000256" key="10">
    <source>
        <dbReference type="ARBA" id="ARBA00023098"/>
    </source>
</evidence>
<dbReference type="PANTHER" id="PTHR10728:SF67">
    <property type="entry name" value="PHOSPHOLIPASE A2"/>
    <property type="match status" value="1"/>
</dbReference>
<dbReference type="SUPFAM" id="SSF49562">
    <property type="entry name" value="C2 domain (Calcium/lipid-binding domain, CaLB)"/>
    <property type="match status" value="1"/>
</dbReference>
<dbReference type="FunFam" id="2.60.40.150:FF:000030">
    <property type="entry name" value="Phospholipase A2"/>
    <property type="match status" value="1"/>
</dbReference>
<evidence type="ECO:0000256" key="13">
    <source>
        <dbReference type="RuleBase" id="RU362102"/>
    </source>
</evidence>
<dbReference type="GO" id="GO:0005544">
    <property type="term" value="F:calcium-dependent phospholipid binding"/>
    <property type="evidence" value="ECO:0007669"/>
    <property type="project" value="TreeGrafter"/>
</dbReference>
<comment type="catalytic activity">
    <reaction evidence="13">
        <text>a 1,2-diacyl-sn-glycero-3-phosphocholine + H2O = a 1-acyl-sn-glycero-3-phosphocholine + a fatty acid + H(+)</text>
        <dbReference type="Rhea" id="RHEA:15801"/>
        <dbReference type="ChEBI" id="CHEBI:15377"/>
        <dbReference type="ChEBI" id="CHEBI:15378"/>
        <dbReference type="ChEBI" id="CHEBI:28868"/>
        <dbReference type="ChEBI" id="CHEBI:57643"/>
        <dbReference type="ChEBI" id="CHEBI:58168"/>
        <dbReference type="EC" id="3.1.1.4"/>
    </reaction>
</comment>
<dbReference type="Proteomes" id="UP001190640">
    <property type="component" value="Chromosome 2"/>
</dbReference>
<dbReference type="Pfam" id="PF00168">
    <property type="entry name" value="C2"/>
    <property type="match status" value="1"/>
</dbReference>
<dbReference type="EC" id="3.1.1.4" evidence="4 13"/>
<comment type="cofactor">
    <cofactor evidence="1">
        <name>Ca(2+)</name>
        <dbReference type="ChEBI" id="CHEBI:29108"/>
    </cofactor>
</comment>
<keyword evidence="7 12" id="KW-0378">Hydrolase</keyword>
<evidence type="ECO:0000256" key="7">
    <source>
        <dbReference type="ARBA" id="ARBA00022801"/>
    </source>
</evidence>
<keyword evidence="5 13" id="KW-0963">Cytoplasm</keyword>
<dbReference type="GO" id="GO:0047498">
    <property type="term" value="F:calcium-dependent phospholipase A2 activity"/>
    <property type="evidence" value="ECO:0007669"/>
    <property type="project" value="TreeGrafter"/>
</dbReference>
<dbReference type="CDD" id="cd04036">
    <property type="entry name" value="C2_cPLA2"/>
    <property type="match status" value="1"/>
</dbReference>
<dbReference type="GeneID" id="129323398"/>
<dbReference type="GO" id="GO:0005509">
    <property type="term" value="F:calcium ion binding"/>
    <property type="evidence" value="ECO:0007669"/>
    <property type="project" value="InterPro"/>
</dbReference>
<accession>A0AA97IUN4</accession>
<gene>
    <name evidence="17" type="primary">LOC129323398</name>
</gene>
<dbReference type="PANTHER" id="PTHR10728">
    <property type="entry name" value="CYTOSOLIC PHOSPHOLIPASE A2"/>
    <property type="match status" value="1"/>
</dbReference>
<evidence type="ECO:0000256" key="9">
    <source>
        <dbReference type="ARBA" id="ARBA00022963"/>
    </source>
</evidence>
<evidence type="ECO:0000256" key="6">
    <source>
        <dbReference type="ARBA" id="ARBA00022723"/>
    </source>
</evidence>
<dbReference type="KEGG" id="emc:129323398"/>
<dbReference type="Pfam" id="PF18695">
    <property type="entry name" value="cPLA2_C2"/>
    <property type="match status" value="1"/>
</dbReference>
<evidence type="ECO:0000313" key="16">
    <source>
        <dbReference type="Proteomes" id="UP001190640"/>
    </source>
</evidence>
<dbReference type="GO" id="GO:0046475">
    <property type="term" value="P:glycerophospholipid catabolic process"/>
    <property type="evidence" value="ECO:0007669"/>
    <property type="project" value="TreeGrafter"/>
</dbReference>
<reference evidence="17" key="1">
    <citation type="submission" date="2025-08" db="UniProtKB">
        <authorList>
            <consortium name="RefSeq"/>
        </authorList>
    </citation>
    <scope>IDENTIFICATION</scope>
    <source>
        <tissue evidence="17">Blood</tissue>
    </source>
</reference>
<evidence type="ECO:0000256" key="12">
    <source>
        <dbReference type="PROSITE-ProRule" id="PRU00555"/>
    </source>
</evidence>
<feature type="domain" description="C2" evidence="14">
    <location>
        <begin position="9"/>
        <end position="135"/>
    </location>
</feature>
<organism evidence="16 17">
    <name type="scientific">Eublepharis macularius</name>
    <name type="common">Leopard gecko</name>
    <name type="synonym">Cyrtodactylus macularius</name>
    <dbReference type="NCBI Taxonomy" id="481883"/>
    <lineage>
        <taxon>Eukaryota</taxon>
        <taxon>Metazoa</taxon>
        <taxon>Chordata</taxon>
        <taxon>Craniata</taxon>
        <taxon>Vertebrata</taxon>
        <taxon>Euteleostomi</taxon>
        <taxon>Lepidosauria</taxon>
        <taxon>Squamata</taxon>
        <taxon>Bifurcata</taxon>
        <taxon>Gekkota</taxon>
        <taxon>Eublepharidae</taxon>
        <taxon>Eublepharinae</taxon>
        <taxon>Eublepharis</taxon>
    </lineage>
</organism>
<sequence>MLEVQLMHQQIVQKDVADYKRAASPCYILTVRIIRMRNVHQQDFLSETDCYVTLWLPTASSEKVRTKTVANCKDPVWNETFYFRIQSQVKNVLELVVCDEDIIYDDTYRDIFFDIAEVRLGESMFKTFQLNPQKHEELEVEFSLENITGPPEMITTNGAIVCRELCRLEIQVEQRKRKKKKKHSKQQDVKCTLKGSFEETQNLSLCCRSCLHFTDSTIFHYAKHKQAELEFLFPKKRSLPAFGACLSCQGHVQKNRSLTLPLNSFPFDQDVINDDTDFDLHFKTKQCTAGLDVRLSFDLCPEEQEFLQKRKKVAANALKRVLHLEEDLQDDEVPIVAIMTTGGGIRALTSMYAHMLTIQQLDILDCVSYLTGLSGTTWTMSKLYDDANWSNKNLEELITDARKHVKKNKFLASFAPERLKYYLKELKQRHQDGYSISFTDLWGLIIEAMLRDGENPRTLTDQRQALTHGQNPLPVYLCLNVKEKLSNKGFREWLEFTPYEVGFQKYGAYIRAEHFGSDFFMGHLLKKIPESRICFLEGIWSSVFSMNIMDGWLLSVNSEDFWQKWTRDRITDIDDCVLHTHMNKLPTRMQSPPDSLASIFQDIIMWRPAVTQVSNFLKGCPMHNRYLESELAKWKDCDLDSFPNQLTGAEDHLYLVDNAFAFASSYPPLMRPERKVDVIIHLNYSSGSQIMPLKEASKYFSKQGIPFPQNIPNEEEEKDVKECYLVGDKESPQTPIVVLFTLVNDTFREYKAPGVKRSPDEMEDGIINLSTVGPYNINILRYSEEDFDKLVKLSQYNIMNNKDKIIKALRLAVERKKQHKNSLHCRTEDTFQSGRKGNKI</sequence>
<dbReference type="InterPro" id="IPR002642">
    <property type="entry name" value="LysoPLipase_cat_dom"/>
</dbReference>
<dbReference type="PROSITE" id="PS51210">
    <property type="entry name" value="PLA2C"/>
    <property type="match status" value="1"/>
</dbReference>
<protein>
    <recommendedName>
        <fullName evidence="4 13">Phospholipase A2</fullName>
        <ecNumber evidence="4 13">3.1.1.4</ecNumber>
    </recommendedName>
</protein>
<dbReference type="InterPro" id="IPR041847">
    <property type="entry name" value="C2_cPLA2"/>
</dbReference>
<dbReference type="PROSITE" id="PS50004">
    <property type="entry name" value="C2"/>
    <property type="match status" value="1"/>
</dbReference>
<feature type="domain" description="PLA2c" evidence="15">
    <location>
        <begin position="286"/>
        <end position="840"/>
    </location>
</feature>
<name>A0AA97IUN4_EUBMA</name>
<keyword evidence="6 13" id="KW-0479">Metal-binding</keyword>
<comment type="subcellular location">
    <subcellularLocation>
        <location evidence="3">Cytoplasm</location>
        <location evidence="3">Cytosol</location>
    </subcellularLocation>
    <subcellularLocation>
        <location evidence="2">Membrane</location>
        <topology evidence="2">Peripheral membrane protein</topology>
    </subcellularLocation>
</comment>
<dbReference type="SMART" id="SM00239">
    <property type="entry name" value="C2"/>
    <property type="match status" value="1"/>
</dbReference>
<dbReference type="Pfam" id="PF01735">
    <property type="entry name" value="PLA2_B"/>
    <property type="match status" value="1"/>
</dbReference>
<evidence type="ECO:0000256" key="11">
    <source>
        <dbReference type="ARBA" id="ARBA00023136"/>
    </source>
</evidence>
<dbReference type="InterPro" id="IPR016035">
    <property type="entry name" value="Acyl_Trfase/lysoPLipase"/>
</dbReference>
<dbReference type="RefSeq" id="XP_054825906.1">
    <property type="nucleotide sequence ID" value="XM_054969931.1"/>
</dbReference>
<keyword evidence="8 13" id="KW-0106">Calcium</keyword>
<dbReference type="InterPro" id="IPR000008">
    <property type="entry name" value="C2_dom"/>
</dbReference>
<dbReference type="SMART" id="SM00022">
    <property type="entry name" value="PLAc"/>
    <property type="match status" value="1"/>
</dbReference>
<evidence type="ECO:0000313" key="17">
    <source>
        <dbReference type="RefSeq" id="XP_054825906.1"/>
    </source>
</evidence>
<dbReference type="Gene3D" id="2.60.40.150">
    <property type="entry name" value="C2 domain"/>
    <property type="match status" value="1"/>
</dbReference>
<dbReference type="FunFam" id="3.40.1090.10:FF:000002">
    <property type="entry name" value="Phospholipase A2"/>
    <property type="match status" value="1"/>
</dbReference>
<keyword evidence="11" id="KW-0472">Membrane</keyword>
<dbReference type="AlphaFoldDB" id="A0AA97IUN4"/>
<evidence type="ECO:0000256" key="8">
    <source>
        <dbReference type="ARBA" id="ARBA00022837"/>
    </source>
</evidence>
<dbReference type="Gene3D" id="3.40.1090.10">
    <property type="entry name" value="Cytosolic phospholipase A2 catalytic domain"/>
    <property type="match status" value="1"/>
</dbReference>
<proteinExistence type="predicted"/>
<keyword evidence="16" id="KW-1185">Reference proteome</keyword>
<keyword evidence="9 12" id="KW-0442">Lipid degradation</keyword>
<evidence type="ECO:0000259" key="14">
    <source>
        <dbReference type="PROSITE" id="PS50004"/>
    </source>
</evidence>